<gene>
    <name evidence="12" type="ORF">KP509_09G059400</name>
</gene>
<dbReference type="GO" id="GO:0003724">
    <property type="term" value="F:RNA helicase activity"/>
    <property type="evidence" value="ECO:0007669"/>
    <property type="project" value="UniProtKB-EC"/>
</dbReference>
<dbReference type="CDD" id="cd18791">
    <property type="entry name" value="SF2_C_RHA"/>
    <property type="match status" value="1"/>
</dbReference>
<feature type="compositionally biased region" description="Basic residues" evidence="9">
    <location>
        <begin position="13"/>
        <end position="42"/>
    </location>
</feature>
<feature type="compositionally biased region" description="Acidic residues" evidence="9">
    <location>
        <begin position="580"/>
        <end position="589"/>
    </location>
</feature>
<evidence type="ECO:0000313" key="13">
    <source>
        <dbReference type="Proteomes" id="UP000825935"/>
    </source>
</evidence>
<dbReference type="Pfam" id="PF23362">
    <property type="entry name" value="DHX37_C"/>
    <property type="match status" value="1"/>
</dbReference>
<keyword evidence="6" id="KW-0347">Helicase</keyword>
<dbReference type="Gene3D" id="3.40.50.300">
    <property type="entry name" value="P-loop containing nucleotide triphosphate hydrolases"/>
    <property type="match status" value="3"/>
</dbReference>
<evidence type="ECO:0000259" key="11">
    <source>
        <dbReference type="PROSITE" id="PS51194"/>
    </source>
</evidence>
<evidence type="ECO:0000256" key="5">
    <source>
        <dbReference type="ARBA" id="ARBA00022801"/>
    </source>
</evidence>
<dbReference type="InterPro" id="IPR056371">
    <property type="entry name" value="DHX37-like_C"/>
</dbReference>
<dbReference type="Pfam" id="PF04408">
    <property type="entry name" value="WHD_HA2"/>
    <property type="match status" value="1"/>
</dbReference>
<feature type="domain" description="Helicase C-terminal" evidence="11">
    <location>
        <begin position="581"/>
        <end position="775"/>
    </location>
</feature>
<evidence type="ECO:0000256" key="2">
    <source>
        <dbReference type="ARBA" id="ARBA00012552"/>
    </source>
</evidence>
<evidence type="ECO:0000256" key="9">
    <source>
        <dbReference type="SAM" id="MobiDB-lite"/>
    </source>
</evidence>
<evidence type="ECO:0000259" key="10">
    <source>
        <dbReference type="PROSITE" id="PS51192"/>
    </source>
</evidence>
<dbReference type="FunFam" id="3.40.50.300:FF:000637">
    <property type="entry name" value="ATP-dependent RNA helicase DHX37/DHR1"/>
    <property type="match status" value="1"/>
</dbReference>
<dbReference type="InterPro" id="IPR027417">
    <property type="entry name" value="P-loop_NTPase"/>
</dbReference>
<dbReference type="InterPro" id="IPR011545">
    <property type="entry name" value="DEAD/DEAH_box_helicase_dom"/>
</dbReference>
<dbReference type="Pfam" id="PF00270">
    <property type="entry name" value="DEAD"/>
    <property type="match status" value="1"/>
</dbReference>
<keyword evidence="7" id="KW-0067">ATP-binding</keyword>
<keyword evidence="3" id="KW-0934">Plastid</keyword>
<dbReference type="OMA" id="KYAYHCA"/>
<evidence type="ECO:0000313" key="12">
    <source>
        <dbReference type="EMBL" id="KAH7429628.1"/>
    </source>
</evidence>
<comment type="caution">
    <text evidence="12">The sequence shown here is derived from an EMBL/GenBank/DDBJ whole genome shotgun (WGS) entry which is preliminary data.</text>
</comment>
<dbReference type="PANTHER" id="PTHR18934">
    <property type="entry name" value="ATP-DEPENDENT RNA HELICASE"/>
    <property type="match status" value="1"/>
</dbReference>
<dbReference type="InterPro" id="IPR048333">
    <property type="entry name" value="HA2_WH"/>
</dbReference>
<feature type="region of interest" description="Disordered" evidence="9">
    <location>
        <begin position="1"/>
        <end position="50"/>
    </location>
</feature>
<dbReference type="SMART" id="SM00490">
    <property type="entry name" value="HELICc"/>
    <property type="match status" value="1"/>
</dbReference>
<dbReference type="InterPro" id="IPR011709">
    <property type="entry name" value="DEAD-box_helicase_OB_fold"/>
</dbReference>
<evidence type="ECO:0000256" key="3">
    <source>
        <dbReference type="ARBA" id="ARBA00022528"/>
    </source>
</evidence>
<sequence length="1289" mass="144670">MDDDSNALILPGKTKKHKPKKDRRLPKSKAPRLSKNAQRKLRRLQEEKEKKEKAAEALEVLERNKLAEDAFSLLYTSGTLGQKESMRKKLRRALCYERAGLQVPDGIPLLRKREKLDDCEPIETTEHTIKKLKATIKESARTLSSDHVNGSTKAVDDGYCYEGKSKAIDSVLSVKCISSHLQPVIHGGDDNLKQLGFPKENMKENKQSTKLFTENDKEERHCSKAGDACTEKYNSRNAMDSDGKTKKKFVEHVMRSEEVRKSREKLPIIMMEQEIMEAINDNPVTIVCGETGCGKTTQVPQFLYEAGFSSSEYVERAGIIGITQPRRVAVLATAKRLSYEMNLALGQEVGFQVRHDRKLGHKTRIKFMTDGILLRELQSDFLLRRYSVIVLDEAHERSLNTDILIGLLSRVVPLRQEMYEEQNRAGRASVYPLKIVIMSATLLVDEFVGNRTLFASPPPIIEVPARQYPVTVHFSAKTELIDYVGKAYKKVCAIHKKLPPGGVLVFLTGQAEVHQLCKKLSKAYPQPESRNNEHQIKDENSELNSISEMADGFVGEDELQEEPEFGEIMEADGSPSGTDSESDLEFSETESEKSESMQDLKWSEGDCIHLESIKDAFDALLGTKKRVDSENPTAVKQDSKNEIGPVYVLPLYALLPAASQLKVFGAVPEGSRLVVVATNVAETSITIPGIRYVVDCGRAKEKVFECSSGITRYEINWISKASASQRAGRAGRTGPGHCYRLYSSAIFNDNFPDFPRPEIYRAPIEGTILLLKSMNIVKVTRFPFISEPAKSDLIEAENCLHALSALDSNTGCLTPLGHAIALYPISPRHSRMLLTAMQIGHHYNVKDNPRLLAYAAATVAALSLDNPFMIDIASEQDQDSKCEGGASQNMHSTGTDVEPVQGKADLEFSGGKVNASLGIKSMTERKELTQAKKTHNQSYRHPLSDALSIVKALRAYELSDDPEELCSNKKMHSRILYEMSKLRKQLIQVYLVYSNEKETSGVSFCQGFTVADVEVAWKKDGVHCDLCIKHETVLRQAICAGWADRIARKVNMIEMAKDSSAGKHKGRPYHICATDEKVYIHPSSSLRKHAPEYVVFNELVRTSRPYMKLLTSIDVNWLVTHASPLCTFSKPLSDPPPWYDSIADDIYCWVSPTFGPHLWQLPLHQCPLKSKKHRVAVFACAFLQGKVLPSMKMLNQYLAADPSTLVVSSGSVQKRVIQLLHALETMSIDSRSKLRSIWEVQTDYLFQEIVAWFQKSYRLHLESIWAVLKQEAQLDGKTLFAKEKRKKRK</sequence>
<feature type="compositionally biased region" description="Basic and acidic residues" evidence="9">
    <location>
        <begin position="590"/>
        <end position="600"/>
    </location>
</feature>
<dbReference type="PROSITE" id="PS00690">
    <property type="entry name" value="DEAH_ATP_HELICASE"/>
    <property type="match status" value="1"/>
</dbReference>
<evidence type="ECO:0000256" key="6">
    <source>
        <dbReference type="ARBA" id="ARBA00022806"/>
    </source>
</evidence>
<keyword evidence="3" id="KW-0150">Chloroplast</keyword>
<organism evidence="12 13">
    <name type="scientific">Ceratopteris richardii</name>
    <name type="common">Triangle waterfern</name>
    <dbReference type="NCBI Taxonomy" id="49495"/>
    <lineage>
        <taxon>Eukaryota</taxon>
        <taxon>Viridiplantae</taxon>
        <taxon>Streptophyta</taxon>
        <taxon>Embryophyta</taxon>
        <taxon>Tracheophyta</taxon>
        <taxon>Polypodiopsida</taxon>
        <taxon>Polypodiidae</taxon>
        <taxon>Polypodiales</taxon>
        <taxon>Pteridineae</taxon>
        <taxon>Pteridaceae</taxon>
        <taxon>Parkerioideae</taxon>
        <taxon>Ceratopteris</taxon>
    </lineage>
</organism>
<dbReference type="Pfam" id="PF07717">
    <property type="entry name" value="OB_NTP_bind"/>
    <property type="match status" value="1"/>
</dbReference>
<dbReference type="InterPro" id="IPR002464">
    <property type="entry name" value="DNA/RNA_helicase_DEAH_CS"/>
</dbReference>
<feature type="domain" description="Helicase ATP-binding" evidence="10">
    <location>
        <begin position="276"/>
        <end position="460"/>
    </location>
</feature>
<reference evidence="12" key="1">
    <citation type="submission" date="2021-08" db="EMBL/GenBank/DDBJ databases">
        <title>WGS assembly of Ceratopteris richardii.</title>
        <authorList>
            <person name="Marchant D.B."/>
            <person name="Chen G."/>
            <person name="Jenkins J."/>
            <person name="Shu S."/>
            <person name="Leebens-Mack J."/>
            <person name="Grimwood J."/>
            <person name="Schmutz J."/>
            <person name="Soltis P."/>
            <person name="Soltis D."/>
            <person name="Chen Z.-H."/>
        </authorList>
    </citation>
    <scope>NUCLEOTIDE SEQUENCE</scope>
    <source>
        <strain evidence="12">Whitten #5841</strain>
        <tissue evidence="12">Leaf</tissue>
    </source>
</reference>
<dbReference type="GO" id="GO:0005524">
    <property type="term" value="F:ATP binding"/>
    <property type="evidence" value="ECO:0007669"/>
    <property type="project" value="UniProtKB-KW"/>
</dbReference>
<keyword evidence="4" id="KW-0547">Nucleotide-binding</keyword>
<dbReference type="GO" id="GO:0005730">
    <property type="term" value="C:nucleolus"/>
    <property type="evidence" value="ECO:0007669"/>
    <property type="project" value="TreeGrafter"/>
</dbReference>
<dbReference type="PROSITE" id="PS51194">
    <property type="entry name" value="HELICASE_CTER"/>
    <property type="match status" value="1"/>
</dbReference>
<comment type="similarity">
    <text evidence="1">Belongs to the DEAD box helicase family. DEAH subfamily.</text>
</comment>
<dbReference type="GO" id="GO:0016787">
    <property type="term" value="F:hydrolase activity"/>
    <property type="evidence" value="ECO:0007669"/>
    <property type="project" value="UniProtKB-KW"/>
</dbReference>
<accession>A0A8T2U4K0</accession>
<dbReference type="Proteomes" id="UP000825935">
    <property type="component" value="Chromosome 9"/>
</dbReference>
<dbReference type="SUPFAM" id="SSF52540">
    <property type="entry name" value="P-loop containing nucleoside triphosphate hydrolases"/>
    <property type="match status" value="1"/>
</dbReference>
<dbReference type="GO" id="GO:0003723">
    <property type="term" value="F:RNA binding"/>
    <property type="evidence" value="ECO:0007669"/>
    <property type="project" value="TreeGrafter"/>
</dbReference>
<dbReference type="SMART" id="SM00847">
    <property type="entry name" value="HA2"/>
    <property type="match status" value="1"/>
</dbReference>
<dbReference type="InterPro" id="IPR007502">
    <property type="entry name" value="Helicase-assoc_dom"/>
</dbReference>
<dbReference type="InterPro" id="IPR001650">
    <property type="entry name" value="Helicase_C-like"/>
</dbReference>
<keyword evidence="5" id="KW-0378">Hydrolase</keyword>
<comment type="catalytic activity">
    <reaction evidence="8">
        <text>ATP + H2O = ADP + phosphate + H(+)</text>
        <dbReference type="Rhea" id="RHEA:13065"/>
        <dbReference type="ChEBI" id="CHEBI:15377"/>
        <dbReference type="ChEBI" id="CHEBI:15378"/>
        <dbReference type="ChEBI" id="CHEBI:30616"/>
        <dbReference type="ChEBI" id="CHEBI:43474"/>
        <dbReference type="ChEBI" id="CHEBI:456216"/>
        <dbReference type="EC" id="3.6.4.13"/>
    </reaction>
</comment>
<dbReference type="GO" id="GO:0000462">
    <property type="term" value="P:maturation of SSU-rRNA from tricistronic rRNA transcript (SSU-rRNA, 5.8S rRNA, LSU-rRNA)"/>
    <property type="evidence" value="ECO:0007669"/>
    <property type="project" value="TreeGrafter"/>
</dbReference>
<dbReference type="Pfam" id="PF00271">
    <property type="entry name" value="Helicase_C"/>
    <property type="match status" value="1"/>
</dbReference>
<name>A0A8T2U4K0_CERRI</name>
<dbReference type="OrthoDB" id="10253254at2759"/>
<dbReference type="PANTHER" id="PTHR18934:SF99">
    <property type="entry name" value="ATP-DEPENDENT RNA HELICASE DHX37-RELATED"/>
    <property type="match status" value="1"/>
</dbReference>
<dbReference type="PROSITE" id="PS51192">
    <property type="entry name" value="HELICASE_ATP_BIND_1"/>
    <property type="match status" value="1"/>
</dbReference>
<dbReference type="Gene3D" id="1.20.120.1080">
    <property type="match status" value="1"/>
</dbReference>
<feature type="region of interest" description="Disordered" evidence="9">
    <location>
        <begin position="568"/>
        <end position="600"/>
    </location>
</feature>
<dbReference type="SMART" id="SM00487">
    <property type="entry name" value="DEXDc"/>
    <property type="match status" value="1"/>
</dbReference>
<dbReference type="EC" id="3.6.4.13" evidence="2"/>
<proteinExistence type="inferred from homology"/>
<dbReference type="Pfam" id="PF21010">
    <property type="entry name" value="HA2_C"/>
    <property type="match status" value="1"/>
</dbReference>
<dbReference type="CDD" id="cd17982">
    <property type="entry name" value="DEXHc_DHX37"/>
    <property type="match status" value="1"/>
</dbReference>
<evidence type="ECO:0000256" key="4">
    <source>
        <dbReference type="ARBA" id="ARBA00022741"/>
    </source>
</evidence>
<evidence type="ECO:0000256" key="8">
    <source>
        <dbReference type="ARBA" id="ARBA00047984"/>
    </source>
</evidence>
<evidence type="ECO:0000256" key="1">
    <source>
        <dbReference type="ARBA" id="ARBA00008792"/>
    </source>
</evidence>
<dbReference type="EMBL" id="CM035414">
    <property type="protein sequence ID" value="KAH7429628.1"/>
    <property type="molecule type" value="Genomic_DNA"/>
</dbReference>
<keyword evidence="13" id="KW-1185">Reference proteome</keyword>
<protein>
    <recommendedName>
        <fullName evidence="2">RNA helicase</fullName>
        <ecNumber evidence="2">3.6.4.13</ecNumber>
    </recommendedName>
</protein>
<evidence type="ECO:0000256" key="7">
    <source>
        <dbReference type="ARBA" id="ARBA00022840"/>
    </source>
</evidence>
<dbReference type="InterPro" id="IPR014001">
    <property type="entry name" value="Helicase_ATP-bd"/>
</dbReference>